<organism evidence="2">
    <name type="scientific">Aspergillus flavus</name>
    <dbReference type="NCBI Taxonomy" id="5059"/>
    <lineage>
        <taxon>Eukaryota</taxon>
        <taxon>Fungi</taxon>
        <taxon>Dikarya</taxon>
        <taxon>Ascomycota</taxon>
        <taxon>Pezizomycotina</taxon>
        <taxon>Eurotiomycetes</taxon>
        <taxon>Eurotiomycetidae</taxon>
        <taxon>Eurotiales</taxon>
        <taxon>Aspergillaceae</taxon>
        <taxon>Aspergillus</taxon>
        <taxon>Aspergillus subgen. Circumdati</taxon>
    </lineage>
</organism>
<feature type="region of interest" description="Disordered" evidence="1">
    <location>
        <begin position="171"/>
        <end position="216"/>
    </location>
</feature>
<dbReference type="EMBL" id="ML734593">
    <property type="protein sequence ID" value="KAB8247057.1"/>
    <property type="molecule type" value="Genomic_DNA"/>
</dbReference>
<reference evidence="2" key="1">
    <citation type="submission" date="2019-04" db="EMBL/GenBank/DDBJ databases">
        <title>Friends and foes A comparative genomics study of 23 Aspergillus species from section Flavi.</title>
        <authorList>
            <consortium name="DOE Joint Genome Institute"/>
            <person name="Kjaerbolling I."/>
            <person name="Vesth T."/>
            <person name="Frisvad J.C."/>
            <person name="Nybo J.L."/>
            <person name="Theobald S."/>
            <person name="Kildgaard S."/>
            <person name="Isbrandt T."/>
            <person name="Kuo A."/>
            <person name="Sato A."/>
            <person name="Lyhne E.K."/>
            <person name="Kogle M.E."/>
            <person name="Wiebenga A."/>
            <person name="Kun R.S."/>
            <person name="Lubbers R.J."/>
            <person name="Makela M.R."/>
            <person name="Barry K."/>
            <person name="Chovatia M."/>
            <person name="Clum A."/>
            <person name="Daum C."/>
            <person name="Haridas S."/>
            <person name="He G."/>
            <person name="LaButti K."/>
            <person name="Lipzen A."/>
            <person name="Mondo S."/>
            <person name="Riley R."/>
            <person name="Salamov A."/>
            <person name="Simmons B.A."/>
            <person name="Magnuson J.K."/>
            <person name="Henrissat B."/>
            <person name="Mortensen U.H."/>
            <person name="Larsen T.O."/>
            <person name="Devries R.P."/>
            <person name="Grigoriev I.V."/>
            <person name="Machida M."/>
            <person name="Baker S.E."/>
            <person name="Andersen M.R."/>
        </authorList>
    </citation>
    <scope>NUCLEOTIDE SEQUENCE [LARGE SCALE GENOMIC DNA]</scope>
    <source>
        <strain evidence="2">CBS 121.62</strain>
    </source>
</reference>
<accession>A0A5N6GYX7</accession>
<sequence length="216" mass="24296">MTEAHARKLAAELQGATREQAMAKVMEDADQNRLFELALSPEALNKWATLAFALQSMAIDYDRSGSSTSMDVFYCISLAVVASSKKQWRNEHLRKWVDIARSEPRFHEVGGAHYTMLGPEHVFNFQKTLRAALDARERFLHIKKRTEDSGEGPSAIKRAISFDNLLYGPSSQRQLNPVRQCQGERPSGSSDIDGNVPDIESEPRKKSFLAPYDIEP</sequence>
<gene>
    <name evidence="2" type="ORF">BDV35DRAFT_380127</name>
</gene>
<protein>
    <submittedName>
        <fullName evidence="2">Uncharacterized protein</fullName>
    </submittedName>
</protein>
<dbReference type="AlphaFoldDB" id="A0A5N6GYX7"/>
<dbReference type="SUPFAM" id="SSF53474">
    <property type="entry name" value="alpha/beta-Hydrolases"/>
    <property type="match status" value="1"/>
</dbReference>
<dbReference type="Gene3D" id="3.40.50.1820">
    <property type="entry name" value="alpha/beta hydrolase"/>
    <property type="match status" value="1"/>
</dbReference>
<dbReference type="VEuPathDB" id="FungiDB:AFLA_007996"/>
<dbReference type="InterPro" id="IPR029058">
    <property type="entry name" value="AB_hydrolase_fold"/>
</dbReference>
<name>A0A5N6GYX7_ASPFL</name>
<evidence type="ECO:0000313" key="2">
    <source>
        <dbReference type="EMBL" id="KAB8247057.1"/>
    </source>
</evidence>
<proteinExistence type="predicted"/>
<dbReference type="Proteomes" id="UP000325434">
    <property type="component" value="Unassembled WGS sequence"/>
</dbReference>
<evidence type="ECO:0000256" key="1">
    <source>
        <dbReference type="SAM" id="MobiDB-lite"/>
    </source>
</evidence>